<accession>A0A8X8B9L1</accession>
<evidence type="ECO:0000256" key="1">
    <source>
        <dbReference type="SAM" id="MobiDB-lite"/>
    </source>
</evidence>
<sequence>MTSIPETPTSKAKDAASTALFIGRNTIIIREPSARDSPKSNTQANKEKDNNSTRPGRVVESERREDILPSHGIFEVGEDGLLNEEQANMITMTAAEEAEGDKLASEFDGVMMDENMMKNDDLLVDEPGYGAEQIDAISQLSPMIIQEDNNGEGSDTEQQPANMEKTQGPKELERNIIVLQQKRMEYPAGSQLPARGLMKRKPSSDSEVKGTQASKKLQLHKGWSPKKIKGAERK</sequence>
<feature type="compositionally biased region" description="Basic and acidic residues" evidence="1">
    <location>
        <begin position="45"/>
        <end position="65"/>
    </location>
</feature>
<dbReference type="Proteomes" id="UP000886595">
    <property type="component" value="Unassembled WGS sequence"/>
</dbReference>
<feature type="region of interest" description="Disordered" evidence="1">
    <location>
        <begin position="147"/>
        <end position="172"/>
    </location>
</feature>
<gene>
    <name evidence="2" type="ORF">Bca52824_001234</name>
</gene>
<comment type="caution">
    <text evidence="2">The sequence shown here is derived from an EMBL/GenBank/DDBJ whole genome shotgun (WGS) entry which is preliminary data.</text>
</comment>
<feature type="region of interest" description="Disordered" evidence="1">
    <location>
        <begin position="26"/>
        <end position="65"/>
    </location>
</feature>
<proteinExistence type="predicted"/>
<feature type="region of interest" description="Disordered" evidence="1">
    <location>
        <begin position="184"/>
        <end position="234"/>
    </location>
</feature>
<organism evidence="2 3">
    <name type="scientific">Brassica carinata</name>
    <name type="common">Ethiopian mustard</name>
    <name type="synonym">Abyssinian cabbage</name>
    <dbReference type="NCBI Taxonomy" id="52824"/>
    <lineage>
        <taxon>Eukaryota</taxon>
        <taxon>Viridiplantae</taxon>
        <taxon>Streptophyta</taxon>
        <taxon>Embryophyta</taxon>
        <taxon>Tracheophyta</taxon>
        <taxon>Spermatophyta</taxon>
        <taxon>Magnoliopsida</taxon>
        <taxon>eudicotyledons</taxon>
        <taxon>Gunneridae</taxon>
        <taxon>Pentapetalae</taxon>
        <taxon>rosids</taxon>
        <taxon>malvids</taxon>
        <taxon>Brassicales</taxon>
        <taxon>Brassicaceae</taxon>
        <taxon>Brassiceae</taxon>
        <taxon>Brassica</taxon>
    </lineage>
</organism>
<evidence type="ECO:0000313" key="2">
    <source>
        <dbReference type="EMBL" id="KAG2330054.1"/>
    </source>
</evidence>
<feature type="compositionally biased region" description="Polar residues" evidence="1">
    <location>
        <begin position="147"/>
        <end position="165"/>
    </location>
</feature>
<protein>
    <submittedName>
        <fullName evidence="2">Uncharacterized protein</fullName>
    </submittedName>
</protein>
<reference evidence="2 3" key="1">
    <citation type="submission" date="2020-02" db="EMBL/GenBank/DDBJ databases">
        <authorList>
            <person name="Ma Q."/>
            <person name="Huang Y."/>
            <person name="Song X."/>
            <person name="Pei D."/>
        </authorList>
    </citation>
    <scope>NUCLEOTIDE SEQUENCE [LARGE SCALE GENOMIC DNA]</scope>
    <source>
        <strain evidence="2">Sxm20200214</strain>
        <tissue evidence="2">Leaf</tissue>
    </source>
</reference>
<feature type="compositionally biased region" description="Basic residues" evidence="1">
    <location>
        <begin position="217"/>
        <end position="228"/>
    </location>
</feature>
<keyword evidence="3" id="KW-1185">Reference proteome</keyword>
<name>A0A8X8B9L1_BRACI</name>
<evidence type="ECO:0000313" key="3">
    <source>
        <dbReference type="Proteomes" id="UP000886595"/>
    </source>
</evidence>
<dbReference type="AlphaFoldDB" id="A0A8X8B9L1"/>
<dbReference type="EMBL" id="JAAMPC010000001">
    <property type="protein sequence ID" value="KAG2330054.1"/>
    <property type="molecule type" value="Genomic_DNA"/>
</dbReference>